<gene>
    <name evidence="7" type="primary">surE</name>
    <name evidence="9" type="ORF">TH68_06955</name>
</gene>
<comment type="function">
    <text evidence="7">Nucleotidase that shows phosphatase activity on nucleoside 5'-monophosphates.</text>
</comment>
<evidence type="ECO:0000256" key="4">
    <source>
        <dbReference type="ARBA" id="ARBA00022723"/>
    </source>
</evidence>
<evidence type="ECO:0000256" key="7">
    <source>
        <dbReference type="HAMAP-Rule" id="MF_00060"/>
    </source>
</evidence>
<organism evidence="9 10">
    <name type="scientific">Candidatus Synechococcus spongiarum 142</name>
    <dbReference type="NCBI Taxonomy" id="1608213"/>
    <lineage>
        <taxon>Bacteria</taxon>
        <taxon>Bacillati</taxon>
        <taxon>Cyanobacteriota</taxon>
        <taxon>Cyanophyceae</taxon>
        <taxon>Synechococcales</taxon>
        <taxon>Synechococcaceae</taxon>
        <taxon>Synechococcus</taxon>
    </lineage>
</organism>
<feature type="domain" description="Survival protein SurE-like phosphatase/nucleotidase" evidence="8">
    <location>
        <begin position="11"/>
        <end position="197"/>
    </location>
</feature>
<dbReference type="GO" id="GO:0004309">
    <property type="term" value="F:exopolyphosphatase activity"/>
    <property type="evidence" value="ECO:0007669"/>
    <property type="project" value="TreeGrafter"/>
</dbReference>
<name>A0A6N3X3Q8_9SYNE</name>
<dbReference type="NCBIfam" id="NF001492">
    <property type="entry name" value="PRK00346.2-2"/>
    <property type="match status" value="1"/>
</dbReference>
<dbReference type="InterPro" id="IPR030048">
    <property type="entry name" value="SurE"/>
</dbReference>
<dbReference type="Gene3D" id="3.40.1210.10">
    <property type="entry name" value="Survival protein SurE-like phosphatase/nucleotidase"/>
    <property type="match status" value="1"/>
</dbReference>
<keyword evidence="4 7" id="KW-0479">Metal-binding</keyword>
<feature type="binding site" evidence="7">
    <location>
        <position position="17"/>
    </location>
    <ligand>
        <name>a divalent metal cation</name>
        <dbReference type="ChEBI" id="CHEBI:60240"/>
    </ligand>
</feature>
<reference evidence="9 10" key="1">
    <citation type="submission" date="2015-01" db="EMBL/GenBank/DDBJ databases">
        <title>Lifestyle Evolution in Cyanobacterial Symbionts of Sponges.</title>
        <authorList>
            <person name="Burgsdorf I."/>
            <person name="Slaby B.M."/>
            <person name="Handley K.M."/>
            <person name="Haber M."/>
            <person name="Blom J."/>
            <person name="Marshall C.W."/>
            <person name="Gilbert J.A."/>
            <person name="Hentschel U."/>
            <person name="Steindler L."/>
        </authorList>
    </citation>
    <scope>NUCLEOTIDE SEQUENCE [LARGE SCALE GENOMIC DNA]</scope>
    <source>
        <strain evidence="9">142</strain>
    </source>
</reference>
<keyword evidence="5 7" id="KW-0547">Nucleotide-binding</keyword>
<comment type="subcellular location">
    <subcellularLocation>
        <location evidence="7">Cytoplasm</location>
    </subcellularLocation>
</comment>
<keyword evidence="6 7" id="KW-0378">Hydrolase</keyword>
<dbReference type="EC" id="3.1.3.5" evidence="7"/>
<evidence type="ECO:0000256" key="3">
    <source>
        <dbReference type="ARBA" id="ARBA00022490"/>
    </source>
</evidence>
<comment type="cofactor">
    <cofactor evidence="7">
        <name>a divalent metal cation</name>
        <dbReference type="ChEBI" id="CHEBI:60240"/>
    </cofactor>
    <text evidence="7">Binds 1 divalent metal cation per subunit.</text>
</comment>
<dbReference type="GO" id="GO:0005737">
    <property type="term" value="C:cytoplasm"/>
    <property type="evidence" value="ECO:0007669"/>
    <property type="project" value="UniProtKB-SubCell"/>
</dbReference>
<dbReference type="PANTHER" id="PTHR30457:SF12">
    <property type="entry name" value="5'_3'-NUCLEOTIDASE SURE"/>
    <property type="match status" value="1"/>
</dbReference>
<dbReference type="NCBIfam" id="TIGR00087">
    <property type="entry name" value="surE"/>
    <property type="match status" value="1"/>
</dbReference>
<proteinExistence type="inferred from homology"/>
<dbReference type="EMBL" id="JXUO01000231">
    <property type="protein sequence ID" value="KKZ13295.1"/>
    <property type="molecule type" value="Genomic_DNA"/>
</dbReference>
<dbReference type="InterPro" id="IPR002828">
    <property type="entry name" value="SurE-like_Pase/nucleotidase"/>
</dbReference>
<evidence type="ECO:0000259" key="8">
    <source>
        <dbReference type="Pfam" id="PF01975"/>
    </source>
</evidence>
<dbReference type="GO" id="GO:0000166">
    <property type="term" value="F:nucleotide binding"/>
    <property type="evidence" value="ECO:0007669"/>
    <property type="project" value="UniProtKB-KW"/>
</dbReference>
<comment type="catalytic activity">
    <reaction evidence="1 7">
        <text>a ribonucleoside 5'-phosphate + H2O = a ribonucleoside + phosphate</text>
        <dbReference type="Rhea" id="RHEA:12484"/>
        <dbReference type="ChEBI" id="CHEBI:15377"/>
        <dbReference type="ChEBI" id="CHEBI:18254"/>
        <dbReference type="ChEBI" id="CHEBI:43474"/>
        <dbReference type="ChEBI" id="CHEBI:58043"/>
        <dbReference type="EC" id="3.1.3.5"/>
    </reaction>
</comment>
<evidence type="ECO:0000256" key="5">
    <source>
        <dbReference type="ARBA" id="ARBA00022741"/>
    </source>
</evidence>
<dbReference type="Pfam" id="PF01975">
    <property type="entry name" value="SurE"/>
    <property type="match status" value="1"/>
</dbReference>
<comment type="caution">
    <text evidence="9">The sequence shown here is derived from an EMBL/GenBank/DDBJ whole genome shotgun (WGS) entry which is preliminary data.</text>
</comment>
<dbReference type="PROSITE" id="PS51257">
    <property type="entry name" value="PROKAR_LIPOPROTEIN"/>
    <property type="match status" value="1"/>
</dbReference>
<dbReference type="GO" id="GO:0008253">
    <property type="term" value="F:5'-nucleotidase activity"/>
    <property type="evidence" value="ECO:0007669"/>
    <property type="project" value="UniProtKB-UniRule"/>
</dbReference>
<dbReference type="SUPFAM" id="SSF64167">
    <property type="entry name" value="SurE-like"/>
    <property type="match status" value="1"/>
</dbReference>
<evidence type="ECO:0000256" key="6">
    <source>
        <dbReference type="ARBA" id="ARBA00022801"/>
    </source>
</evidence>
<dbReference type="HAMAP" id="MF_00060">
    <property type="entry name" value="SurE"/>
    <property type="match status" value="1"/>
</dbReference>
<feature type="binding site" evidence="7">
    <location>
        <position position="16"/>
    </location>
    <ligand>
        <name>a divalent metal cation</name>
        <dbReference type="ChEBI" id="CHEBI:60240"/>
    </ligand>
</feature>
<feature type="binding site" evidence="7">
    <location>
        <position position="106"/>
    </location>
    <ligand>
        <name>a divalent metal cation</name>
        <dbReference type="ChEBI" id="CHEBI:60240"/>
    </ligand>
</feature>
<accession>A0A6N3X3Q8</accession>
<evidence type="ECO:0000256" key="2">
    <source>
        <dbReference type="ARBA" id="ARBA00011062"/>
    </source>
</evidence>
<dbReference type="Proteomes" id="UP000035054">
    <property type="component" value="Unassembled WGS sequence"/>
</dbReference>
<dbReference type="GO" id="GO:0008254">
    <property type="term" value="F:3'-nucleotidase activity"/>
    <property type="evidence" value="ECO:0007669"/>
    <property type="project" value="TreeGrafter"/>
</dbReference>
<evidence type="ECO:0000313" key="10">
    <source>
        <dbReference type="Proteomes" id="UP000035054"/>
    </source>
</evidence>
<dbReference type="PANTHER" id="PTHR30457">
    <property type="entry name" value="5'-NUCLEOTIDASE SURE"/>
    <property type="match status" value="1"/>
</dbReference>
<sequence>MTKRHSVGLHILISNDDGIAAAGLQSLVMACDAAGHRVDVVCPDQERSATSHCLTTQQAIQAERMDEVFGERVRTWACSGTPADAVKLALIALLSEPPDLVLAGINHGPNLGCDVLYSGTVAAAMEGTLLGIPAMAISSSWSKWHQSVAAAPWVLAVLHHCLANGWPPGVLLNMNLPGCPASQIHGVQWCRPCGRRYVERFQVQPSTEGVLYRAGVEMTEEDPGHRVGPALWPTDLACVEAGWIALTPLQPQLFWHGDPSALPPLPISPNERVATARGQ</sequence>
<feature type="binding site" evidence="7">
    <location>
        <position position="48"/>
    </location>
    <ligand>
        <name>a divalent metal cation</name>
        <dbReference type="ChEBI" id="CHEBI:60240"/>
    </ligand>
</feature>
<dbReference type="InterPro" id="IPR036523">
    <property type="entry name" value="SurE-like_sf"/>
</dbReference>
<evidence type="ECO:0000256" key="1">
    <source>
        <dbReference type="ARBA" id="ARBA00000815"/>
    </source>
</evidence>
<comment type="similarity">
    <text evidence="2 7">Belongs to the SurE nucleotidase family.</text>
</comment>
<dbReference type="AlphaFoldDB" id="A0A6N3X3Q8"/>
<protein>
    <recommendedName>
        <fullName evidence="7">5'-nucleotidase SurE</fullName>
        <ecNumber evidence="7">3.1.3.5</ecNumber>
    </recommendedName>
    <alternativeName>
        <fullName evidence="7">Nucleoside 5'-monophosphate phosphohydrolase</fullName>
    </alternativeName>
</protein>
<dbReference type="GO" id="GO:0046872">
    <property type="term" value="F:metal ion binding"/>
    <property type="evidence" value="ECO:0007669"/>
    <property type="project" value="UniProtKB-UniRule"/>
</dbReference>
<keyword evidence="3 7" id="KW-0963">Cytoplasm</keyword>
<evidence type="ECO:0000313" key="9">
    <source>
        <dbReference type="EMBL" id="KKZ13295.1"/>
    </source>
</evidence>